<keyword evidence="3" id="KW-0732">Signal</keyword>
<keyword evidence="2" id="KW-0067">ATP-binding</keyword>
<accession>A0A835ILQ7</accession>
<evidence type="ECO:0000256" key="1">
    <source>
        <dbReference type="ARBA" id="ARBA00022741"/>
    </source>
</evidence>
<keyword evidence="6" id="KW-1185">Reference proteome</keyword>
<feature type="chain" id="PRO_5032966722" description="Protein kinase domain-containing protein" evidence="3">
    <location>
        <begin position="21"/>
        <end position="295"/>
    </location>
</feature>
<organism evidence="5 6">
    <name type="scientific">Coptis chinensis</name>
    <dbReference type="NCBI Taxonomy" id="261450"/>
    <lineage>
        <taxon>Eukaryota</taxon>
        <taxon>Viridiplantae</taxon>
        <taxon>Streptophyta</taxon>
        <taxon>Embryophyta</taxon>
        <taxon>Tracheophyta</taxon>
        <taxon>Spermatophyta</taxon>
        <taxon>Magnoliopsida</taxon>
        <taxon>Ranunculales</taxon>
        <taxon>Ranunculaceae</taxon>
        <taxon>Coptidoideae</taxon>
        <taxon>Coptis</taxon>
    </lineage>
</organism>
<proteinExistence type="predicted"/>
<evidence type="ECO:0000259" key="4">
    <source>
        <dbReference type="PROSITE" id="PS50011"/>
    </source>
</evidence>
<dbReference type="PANTHER" id="PTHR27005">
    <property type="entry name" value="WALL-ASSOCIATED RECEPTOR KINASE-LIKE 21"/>
    <property type="match status" value="1"/>
</dbReference>
<feature type="domain" description="Protein kinase" evidence="4">
    <location>
        <begin position="101"/>
        <end position="295"/>
    </location>
</feature>
<reference evidence="5 6" key="1">
    <citation type="submission" date="2020-10" db="EMBL/GenBank/DDBJ databases">
        <title>The Coptis chinensis genome and diversification of protoberbering-type alkaloids.</title>
        <authorList>
            <person name="Wang B."/>
            <person name="Shu S."/>
            <person name="Song C."/>
            <person name="Liu Y."/>
        </authorList>
    </citation>
    <scope>NUCLEOTIDE SEQUENCE [LARGE SCALE GENOMIC DNA]</scope>
    <source>
        <strain evidence="5">HL-2020</strain>
        <tissue evidence="5">Leaf</tissue>
    </source>
</reference>
<dbReference type="Pfam" id="PF07714">
    <property type="entry name" value="PK_Tyr_Ser-Thr"/>
    <property type="match status" value="1"/>
</dbReference>
<dbReference type="EMBL" id="JADFTS010000002">
    <property type="protein sequence ID" value="KAF9620061.1"/>
    <property type="molecule type" value="Genomic_DNA"/>
</dbReference>
<dbReference type="GO" id="GO:0005524">
    <property type="term" value="F:ATP binding"/>
    <property type="evidence" value="ECO:0007669"/>
    <property type="project" value="UniProtKB-KW"/>
</dbReference>
<dbReference type="AlphaFoldDB" id="A0A835ILQ7"/>
<gene>
    <name evidence="5" type="ORF">IFM89_010711</name>
</gene>
<dbReference type="InterPro" id="IPR001245">
    <property type="entry name" value="Ser-Thr/Tyr_kinase_cat_dom"/>
</dbReference>
<dbReference type="GO" id="GO:0004674">
    <property type="term" value="F:protein serine/threonine kinase activity"/>
    <property type="evidence" value="ECO:0007669"/>
    <property type="project" value="TreeGrafter"/>
</dbReference>
<dbReference type="SUPFAM" id="SSF56112">
    <property type="entry name" value="Protein kinase-like (PK-like)"/>
    <property type="match status" value="1"/>
</dbReference>
<feature type="signal peptide" evidence="3">
    <location>
        <begin position="1"/>
        <end position="20"/>
    </location>
</feature>
<dbReference type="InterPro" id="IPR000719">
    <property type="entry name" value="Prot_kinase_dom"/>
</dbReference>
<dbReference type="PROSITE" id="PS50011">
    <property type="entry name" value="PROTEIN_KINASE_DOM"/>
    <property type="match status" value="1"/>
</dbReference>
<dbReference type="Gene3D" id="1.10.510.10">
    <property type="entry name" value="Transferase(Phosphotransferase) domain 1"/>
    <property type="match status" value="1"/>
</dbReference>
<sequence>MNQVYGINLLSTSLLTATVAIPDNKCGVSVCGGGYHKKLMWWSRLLRSPKKNQLEPKNEEEAFLLANGALLLQELVALCDAKTTPLCIFSAKDLNLATNNYHRHQYVLRHTYNYTLYKGILDHRLVLIKEFQDHDYLFTEQVINEIAVGSLLNKHAKVLTIFGCCLETKAPILIFEYLPNGALSDHIYSSPKHLPPLPLETRLRIAMDIADAVTYLHLANSKTIIHRHISSDNIFLDQHFGAKLSDFSLSVSIPYGERHVDAQVVGTFGFTGPECIATGRYIEKSDVLGIGAVFF</sequence>
<comment type="caution">
    <text evidence="5">The sequence shown here is derived from an EMBL/GenBank/DDBJ whole genome shotgun (WGS) entry which is preliminary data.</text>
</comment>
<dbReference type="OrthoDB" id="75710at2759"/>
<dbReference type="Proteomes" id="UP000631114">
    <property type="component" value="Unassembled WGS sequence"/>
</dbReference>
<evidence type="ECO:0000256" key="2">
    <source>
        <dbReference type="ARBA" id="ARBA00022840"/>
    </source>
</evidence>
<dbReference type="GO" id="GO:0005886">
    <property type="term" value="C:plasma membrane"/>
    <property type="evidence" value="ECO:0007669"/>
    <property type="project" value="TreeGrafter"/>
</dbReference>
<evidence type="ECO:0000313" key="6">
    <source>
        <dbReference type="Proteomes" id="UP000631114"/>
    </source>
</evidence>
<evidence type="ECO:0000256" key="3">
    <source>
        <dbReference type="SAM" id="SignalP"/>
    </source>
</evidence>
<dbReference type="InterPro" id="IPR011009">
    <property type="entry name" value="Kinase-like_dom_sf"/>
</dbReference>
<dbReference type="Gene3D" id="3.30.200.20">
    <property type="entry name" value="Phosphorylase Kinase, domain 1"/>
    <property type="match status" value="1"/>
</dbReference>
<dbReference type="PANTHER" id="PTHR27005:SF522">
    <property type="entry name" value="NON-FUNCTIONAL PSEUDOKINASE ZED1-LIKE"/>
    <property type="match status" value="1"/>
</dbReference>
<protein>
    <recommendedName>
        <fullName evidence="4">Protein kinase domain-containing protein</fullName>
    </recommendedName>
</protein>
<name>A0A835ILQ7_9MAGN</name>
<keyword evidence="1" id="KW-0547">Nucleotide-binding</keyword>
<evidence type="ECO:0000313" key="5">
    <source>
        <dbReference type="EMBL" id="KAF9620061.1"/>
    </source>
</evidence>
<dbReference type="GO" id="GO:0007166">
    <property type="term" value="P:cell surface receptor signaling pathway"/>
    <property type="evidence" value="ECO:0007669"/>
    <property type="project" value="InterPro"/>
</dbReference>
<dbReference type="InterPro" id="IPR045274">
    <property type="entry name" value="WAK-like"/>
</dbReference>